<accession>A0A1I5VP15</accession>
<gene>
    <name evidence="1" type="ORF">SAMN05216277_11912</name>
</gene>
<name>A0A1I5VP15_9EURY</name>
<sequence length="82" mass="9183">MAATPQTSMGLVADDLNDTDREILSVLSEGRATPQLVREELAARGREVSRQYVSQRLTRLREHNHVENLHGTGVYALVDDPR</sequence>
<dbReference type="Proteomes" id="UP000183769">
    <property type="component" value="Unassembled WGS sequence"/>
</dbReference>
<organism evidence="1 2">
    <name type="scientific">Halolamina pelagica</name>
    <dbReference type="NCBI Taxonomy" id="699431"/>
    <lineage>
        <taxon>Archaea</taxon>
        <taxon>Methanobacteriati</taxon>
        <taxon>Methanobacteriota</taxon>
        <taxon>Stenosarchaea group</taxon>
        <taxon>Halobacteria</taxon>
        <taxon>Halobacteriales</taxon>
        <taxon>Haloferacaceae</taxon>
    </lineage>
</organism>
<protein>
    <submittedName>
        <fullName evidence="1">Uncharacterized protein</fullName>
    </submittedName>
</protein>
<dbReference type="SUPFAM" id="SSF46785">
    <property type="entry name" value="Winged helix' DNA-binding domain"/>
    <property type="match status" value="1"/>
</dbReference>
<dbReference type="EMBL" id="FOXI01000019">
    <property type="protein sequence ID" value="SFQ09181.1"/>
    <property type="molecule type" value="Genomic_DNA"/>
</dbReference>
<evidence type="ECO:0000313" key="1">
    <source>
        <dbReference type="EMBL" id="SFQ09181.1"/>
    </source>
</evidence>
<dbReference type="InterPro" id="IPR036388">
    <property type="entry name" value="WH-like_DNA-bd_sf"/>
</dbReference>
<proteinExistence type="predicted"/>
<dbReference type="AlphaFoldDB" id="A0A1I5VP15"/>
<dbReference type="InterPro" id="IPR036390">
    <property type="entry name" value="WH_DNA-bd_sf"/>
</dbReference>
<dbReference type="Gene3D" id="1.10.10.10">
    <property type="entry name" value="Winged helix-like DNA-binding domain superfamily/Winged helix DNA-binding domain"/>
    <property type="match status" value="1"/>
</dbReference>
<keyword evidence="2" id="KW-1185">Reference proteome</keyword>
<reference evidence="2" key="1">
    <citation type="submission" date="2016-10" db="EMBL/GenBank/DDBJ databases">
        <authorList>
            <person name="Varghese N."/>
            <person name="Submissions S."/>
        </authorList>
    </citation>
    <scope>NUCLEOTIDE SEQUENCE [LARGE SCALE GENOMIC DNA]</scope>
    <source>
        <strain evidence="2">CGMCC 1.10329</strain>
    </source>
</reference>
<evidence type="ECO:0000313" key="2">
    <source>
        <dbReference type="Proteomes" id="UP000183769"/>
    </source>
</evidence>